<accession>A0A917M4P5</accession>
<sequence length="219" mass="25287">MYSNNYYYPYAYNPYYAHLPYSTYDRHYSTYPYYDYPVRQQSVRGQATWTEGGQVTKCGIPWSSNQNMTVAVGENSPYQCGQTLKVTNLSTPARDVLVTVVDQVPNYPENKINLHRKAFEALGANLNQGIINVEINPTPELEQEKWGKYLLEVAQTAYPGYNVSEYNKTGETQLSSNQTRETYEYILQGPQERIKIRGTVIYNPNTDRIISFDIKEIPR</sequence>
<gene>
    <name evidence="1" type="ORF">GCM10011398_23530</name>
</gene>
<reference evidence="1" key="2">
    <citation type="submission" date="2020-09" db="EMBL/GenBank/DDBJ databases">
        <authorList>
            <person name="Sun Q."/>
            <person name="Zhou Y."/>
        </authorList>
    </citation>
    <scope>NUCLEOTIDE SEQUENCE</scope>
    <source>
        <strain evidence="1">CGMCC 1.12754</strain>
    </source>
</reference>
<dbReference type="AlphaFoldDB" id="A0A917M4P5"/>
<evidence type="ECO:0008006" key="3">
    <source>
        <dbReference type="Google" id="ProtNLM"/>
    </source>
</evidence>
<comment type="caution">
    <text evidence="1">The sequence shown here is derived from an EMBL/GenBank/DDBJ whole genome shotgun (WGS) entry which is preliminary data.</text>
</comment>
<organism evidence="1 2">
    <name type="scientific">Virgibacillus oceani</name>
    <dbReference type="NCBI Taxonomy" id="1479511"/>
    <lineage>
        <taxon>Bacteria</taxon>
        <taxon>Bacillati</taxon>
        <taxon>Bacillota</taxon>
        <taxon>Bacilli</taxon>
        <taxon>Bacillales</taxon>
        <taxon>Bacillaceae</taxon>
        <taxon>Virgibacillus</taxon>
    </lineage>
</organism>
<dbReference type="InterPro" id="IPR036908">
    <property type="entry name" value="RlpA-like_sf"/>
</dbReference>
<dbReference type="Proteomes" id="UP000622860">
    <property type="component" value="Unassembled WGS sequence"/>
</dbReference>
<evidence type="ECO:0000313" key="2">
    <source>
        <dbReference type="Proteomes" id="UP000622860"/>
    </source>
</evidence>
<dbReference type="InterPro" id="IPR024987">
    <property type="entry name" value="DUF3889"/>
</dbReference>
<dbReference type="RefSeq" id="WP_188455580.1">
    <property type="nucleotide sequence ID" value="NZ_BMFR01000009.1"/>
</dbReference>
<dbReference type="SUPFAM" id="SSF50685">
    <property type="entry name" value="Barwin-like endoglucanases"/>
    <property type="match status" value="1"/>
</dbReference>
<protein>
    <recommendedName>
        <fullName evidence="3">DUF3889 domain-containing protein</fullName>
    </recommendedName>
</protein>
<dbReference type="CDD" id="cd22191">
    <property type="entry name" value="DPBB_RlpA_EXP_N-like"/>
    <property type="match status" value="1"/>
</dbReference>
<keyword evidence="2" id="KW-1185">Reference proteome</keyword>
<name>A0A917M4P5_9BACI</name>
<reference evidence="1" key="1">
    <citation type="journal article" date="2014" name="Int. J. Syst. Evol. Microbiol.">
        <title>Complete genome sequence of Corynebacterium casei LMG S-19264T (=DSM 44701T), isolated from a smear-ripened cheese.</title>
        <authorList>
            <consortium name="US DOE Joint Genome Institute (JGI-PGF)"/>
            <person name="Walter F."/>
            <person name="Albersmeier A."/>
            <person name="Kalinowski J."/>
            <person name="Ruckert C."/>
        </authorList>
    </citation>
    <scope>NUCLEOTIDE SEQUENCE</scope>
    <source>
        <strain evidence="1">CGMCC 1.12754</strain>
    </source>
</reference>
<dbReference type="Gene3D" id="3.10.450.390">
    <property type="entry name" value="Protein of unknown function DUF3889"/>
    <property type="match status" value="1"/>
</dbReference>
<proteinExistence type="predicted"/>
<dbReference type="Pfam" id="PF13028">
    <property type="entry name" value="DUF3889"/>
    <property type="match status" value="1"/>
</dbReference>
<dbReference type="Gene3D" id="2.40.40.10">
    <property type="entry name" value="RlpA-like domain"/>
    <property type="match status" value="1"/>
</dbReference>
<evidence type="ECO:0000313" key="1">
    <source>
        <dbReference type="EMBL" id="GGG77675.1"/>
    </source>
</evidence>
<dbReference type="EMBL" id="BMFR01000009">
    <property type="protein sequence ID" value="GGG77675.1"/>
    <property type="molecule type" value="Genomic_DNA"/>
</dbReference>